<accession>A0A5J6VL14</accession>
<sequence>MNDTPTPPPPPLPPPPPTPTSSPTIKTETIQYILEYRGHGCTYRPISPISTPKPNVNN</sequence>
<evidence type="ECO:0000313" key="2">
    <source>
        <dbReference type="EMBL" id="QFG74926.1"/>
    </source>
</evidence>
<dbReference type="EMBL" id="MN448295">
    <property type="protein sequence ID" value="QFG74926.1"/>
    <property type="molecule type" value="Genomic_DNA"/>
</dbReference>
<protein>
    <submittedName>
        <fullName evidence="2">Uncharacterized protein</fullName>
    </submittedName>
</protein>
<evidence type="ECO:0000256" key="1">
    <source>
        <dbReference type="SAM" id="MobiDB-lite"/>
    </source>
</evidence>
<name>A0A5J6VL14_9VIRU</name>
<reference evidence="2" key="1">
    <citation type="journal article" date="2019" name="Philos. Trans. R. Soc. Lond., B, Biol. Sci.">
        <title>Targeted metagenomic recovery of four divergent viruses reveals shared and distinctive characteristics of giant viruses of marine eukaryotes.</title>
        <authorList>
            <person name="Needham D.M."/>
            <person name="Poirier C."/>
            <person name="Hehenberger E."/>
            <person name="Jimenez V."/>
            <person name="Swalwell J.E."/>
            <person name="Santoro A.E."/>
            <person name="Worden A.Z."/>
        </authorList>
    </citation>
    <scope>NUCLEOTIDE SEQUENCE</scope>
    <source>
        <strain evidence="2">OPacV-421</strain>
    </source>
</reference>
<proteinExistence type="predicted"/>
<feature type="region of interest" description="Disordered" evidence="1">
    <location>
        <begin position="1"/>
        <end position="26"/>
    </location>
</feature>
<feature type="compositionally biased region" description="Pro residues" evidence="1">
    <location>
        <begin position="1"/>
        <end position="20"/>
    </location>
</feature>
<organism evidence="2">
    <name type="scientific">Megaviridae environmental sample</name>
    <dbReference type="NCBI Taxonomy" id="1737588"/>
    <lineage>
        <taxon>Viruses</taxon>
        <taxon>Varidnaviria</taxon>
        <taxon>Bamfordvirae</taxon>
        <taxon>Nucleocytoviricota</taxon>
        <taxon>Megaviricetes</taxon>
        <taxon>Imitervirales</taxon>
        <taxon>Mimiviridae</taxon>
        <taxon>environmental samples</taxon>
    </lineage>
</organism>